<evidence type="ECO:0000313" key="1">
    <source>
        <dbReference type="EMBL" id="RBP09085.1"/>
    </source>
</evidence>
<dbReference type="AlphaFoldDB" id="A0A366F5V4"/>
<dbReference type="RefSeq" id="WP_113890942.1">
    <property type="nucleotide sequence ID" value="NZ_QNRK01000023.1"/>
</dbReference>
<comment type="caution">
    <text evidence="1">The sequence shown here is derived from an EMBL/GenBank/DDBJ whole genome shotgun (WGS) entry which is preliminary data.</text>
</comment>
<keyword evidence="2" id="KW-1185">Reference proteome</keyword>
<evidence type="ECO:0000313" key="2">
    <source>
        <dbReference type="Proteomes" id="UP000253529"/>
    </source>
</evidence>
<organism evidence="1 2">
    <name type="scientific">Roseiarcus fermentans</name>
    <dbReference type="NCBI Taxonomy" id="1473586"/>
    <lineage>
        <taxon>Bacteria</taxon>
        <taxon>Pseudomonadati</taxon>
        <taxon>Pseudomonadota</taxon>
        <taxon>Alphaproteobacteria</taxon>
        <taxon>Hyphomicrobiales</taxon>
        <taxon>Roseiarcaceae</taxon>
        <taxon>Roseiarcus</taxon>
    </lineage>
</organism>
<protein>
    <recommendedName>
        <fullName evidence="3">BrnA antitoxin of type II toxin-antitoxin system</fullName>
    </recommendedName>
</protein>
<sequence>MKKPYVDRDGEVRELDREFFAHARRGRPAMPAEARKRRVNIMLDPDVADRLKTIPNASAYVNDLLRRQFVSR</sequence>
<gene>
    <name evidence="1" type="ORF">DFR50_12357</name>
</gene>
<proteinExistence type="predicted"/>
<accession>A0A366F5V4</accession>
<evidence type="ECO:0008006" key="3">
    <source>
        <dbReference type="Google" id="ProtNLM"/>
    </source>
</evidence>
<dbReference type="EMBL" id="QNRK01000023">
    <property type="protein sequence ID" value="RBP09085.1"/>
    <property type="molecule type" value="Genomic_DNA"/>
</dbReference>
<dbReference type="Proteomes" id="UP000253529">
    <property type="component" value="Unassembled WGS sequence"/>
</dbReference>
<reference evidence="1 2" key="1">
    <citation type="submission" date="2018-06" db="EMBL/GenBank/DDBJ databases">
        <title>Genomic Encyclopedia of Type Strains, Phase IV (KMG-IV): sequencing the most valuable type-strain genomes for metagenomic binning, comparative biology and taxonomic classification.</title>
        <authorList>
            <person name="Goeker M."/>
        </authorList>
    </citation>
    <scope>NUCLEOTIDE SEQUENCE [LARGE SCALE GENOMIC DNA]</scope>
    <source>
        <strain evidence="1 2">DSM 24875</strain>
    </source>
</reference>
<name>A0A366F5V4_9HYPH</name>
<dbReference type="OrthoDB" id="361944at2"/>